<dbReference type="PANTHER" id="PTHR32089:SF112">
    <property type="entry name" value="LYSOZYME-LIKE PROTEIN-RELATED"/>
    <property type="match status" value="1"/>
</dbReference>
<evidence type="ECO:0000259" key="4">
    <source>
        <dbReference type="PROSITE" id="PS50111"/>
    </source>
</evidence>
<evidence type="ECO:0000256" key="2">
    <source>
        <dbReference type="ARBA" id="ARBA00029447"/>
    </source>
</evidence>
<evidence type="ECO:0000313" key="7">
    <source>
        <dbReference type="Proteomes" id="UP000006094"/>
    </source>
</evidence>
<gene>
    <name evidence="6" type="ordered locus">Curi_c29200</name>
</gene>
<dbReference type="RefSeq" id="WP_014969020.1">
    <property type="nucleotide sequence ID" value="NC_018664.1"/>
</dbReference>
<organism evidence="6 7">
    <name type="scientific">Gottschalkia acidurici (strain ATCC 7906 / DSM 604 / BCRC 14475 / CIP 104303 / KCTC 5404 / NCIMB 10678 / 9a)</name>
    <name type="common">Clostridium acidurici</name>
    <dbReference type="NCBI Taxonomy" id="1128398"/>
    <lineage>
        <taxon>Bacteria</taxon>
        <taxon>Bacillati</taxon>
        <taxon>Bacillota</taxon>
        <taxon>Tissierellia</taxon>
        <taxon>Tissierellales</taxon>
        <taxon>Gottschalkiaceae</taxon>
        <taxon>Gottschalkia</taxon>
    </lineage>
</organism>
<dbReference type="KEGG" id="cad:Curi_c29200"/>
<dbReference type="HOGENOM" id="CLU_000445_107_19_9"/>
<dbReference type="STRING" id="1128398.Curi_c29200"/>
<name>K0B607_GOTA9</name>
<dbReference type="SMART" id="SM00283">
    <property type="entry name" value="MA"/>
    <property type="match status" value="1"/>
</dbReference>
<dbReference type="Gene3D" id="1.10.287.950">
    <property type="entry name" value="Methyl-accepting chemotaxis protein"/>
    <property type="match status" value="1"/>
</dbReference>
<dbReference type="InterPro" id="IPR004089">
    <property type="entry name" value="MCPsignal_dom"/>
</dbReference>
<feature type="domain" description="Methyl-accepting transducer" evidence="4">
    <location>
        <begin position="381"/>
        <end position="638"/>
    </location>
</feature>
<reference evidence="6 7" key="1">
    <citation type="journal article" date="2012" name="PLoS ONE">
        <title>The purine-utilizing bacterium Clostridium acidurici 9a: a genome-guided metabolic reconsideration.</title>
        <authorList>
            <person name="Hartwich K."/>
            <person name="Poehlein A."/>
            <person name="Daniel R."/>
        </authorList>
    </citation>
    <scope>NUCLEOTIDE SEQUENCE [LARGE SCALE GENOMIC DNA]</scope>
    <source>
        <strain evidence="7">ATCC 7906 / DSM 604 / BCRC 14475 / CIP 104303 / KCTC 5404 / NCIMB 10678 / 9a</strain>
    </source>
</reference>
<sequence>MKFRSKIVIPISILFLLCTSILGSITYLKSASALENQIIEQSKTELNTIQSIMDNQSDVVNIVKQEISKSYLPVANSVAQLISKDSNLLTTENMIKLTKDLGIDEIHVIDDNGIVRYGSVPSSYNFDFSTTEQTKPFLDIINDKVSFLIQDPQSRGEDGALFQYIGVKRLDSPGIVQLGITTNTLQKLNSTLNIAHSIENINVGEGSSIYMIDKKGNIVTHTDKEVKSSDYSNEEFLKQMLEKKNGQIKYNYNGVKNIAIYKSIDDNILVFAQSLTDLNSLQNSILTNFIIIMIICLIISAIVVHLIITNFALNPINEVMYSMHRLEMGDLNVEISINSEDEFGLLARTFNNMTSNIKNLVSQINVLSTNLQNSFENMNNNAKGIEYSSEEVAKTIQEIAIGANQQAEDSNNALNLTNLLSHQVENMTNNLDIVMESTQNMKEKNVVGRNALIELKEKLEENISSTINVSDSISSLSEKSNLIESIIESIKNISNQINLLALNAAIEAARAGEHGRGFNVVAEEVKKLAEESNKSTEEIQNIIDEIQQVIEATNINMNISKDTVSNANLSLDKTNEVFNDLGLSVENVIQQVDILGQEVINVNSAKKNVLSSIENISSLTEESAASIQEISASTEEQTASIQEVAVNIDHLNKISYELDNLVKTFKF</sequence>
<dbReference type="Gene3D" id="6.10.340.10">
    <property type="match status" value="1"/>
</dbReference>
<dbReference type="CDD" id="cd06225">
    <property type="entry name" value="HAMP"/>
    <property type="match status" value="1"/>
</dbReference>
<proteinExistence type="inferred from homology"/>
<dbReference type="AlphaFoldDB" id="K0B607"/>
<dbReference type="EMBL" id="CP003326">
    <property type="protein sequence ID" value="AFS79886.1"/>
    <property type="molecule type" value="Genomic_DNA"/>
</dbReference>
<protein>
    <submittedName>
        <fullName evidence="6">Methyl-accepting chemotaxis sensory transducer</fullName>
    </submittedName>
</protein>
<evidence type="ECO:0000256" key="1">
    <source>
        <dbReference type="ARBA" id="ARBA00023224"/>
    </source>
</evidence>
<dbReference type="InterPro" id="IPR003660">
    <property type="entry name" value="HAMP_dom"/>
</dbReference>
<keyword evidence="1 3" id="KW-0807">Transducer</keyword>
<dbReference type="SMART" id="SM00304">
    <property type="entry name" value="HAMP"/>
    <property type="match status" value="1"/>
</dbReference>
<dbReference type="GO" id="GO:0007165">
    <property type="term" value="P:signal transduction"/>
    <property type="evidence" value="ECO:0007669"/>
    <property type="project" value="UniProtKB-KW"/>
</dbReference>
<dbReference type="Pfam" id="PF00015">
    <property type="entry name" value="MCPsignal"/>
    <property type="match status" value="1"/>
</dbReference>
<dbReference type="SUPFAM" id="SSF58104">
    <property type="entry name" value="Methyl-accepting chemotaxis protein (MCP) signaling domain"/>
    <property type="match status" value="1"/>
</dbReference>
<dbReference type="PROSITE" id="PS50111">
    <property type="entry name" value="CHEMOTAXIS_TRANSDUC_2"/>
    <property type="match status" value="1"/>
</dbReference>
<dbReference type="PROSITE" id="PS50885">
    <property type="entry name" value="HAMP"/>
    <property type="match status" value="1"/>
</dbReference>
<evidence type="ECO:0000259" key="5">
    <source>
        <dbReference type="PROSITE" id="PS50885"/>
    </source>
</evidence>
<evidence type="ECO:0000313" key="6">
    <source>
        <dbReference type="EMBL" id="AFS79886.1"/>
    </source>
</evidence>
<feature type="domain" description="HAMP" evidence="5">
    <location>
        <begin position="310"/>
        <end position="362"/>
    </location>
</feature>
<dbReference type="GO" id="GO:0016020">
    <property type="term" value="C:membrane"/>
    <property type="evidence" value="ECO:0007669"/>
    <property type="project" value="InterPro"/>
</dbReference>
<keyword evidence="7" id="KW-1185">Reference proteome</keyword>
<comment type="similarity">
    <text evidence="2">Belongs to the methyl-accepting chemotaxis (MCP) protein family.</text>
</comment>
<dbReference type="Pfam" id="PF00672">
    <property type="entry name" value="HAMP"/>
    <property type="match status" value="1"/>
</dbReference>
<dbReference type="OrthoDB" id="1705620at2"/>
<accession>K0B607</accession>
<dbReference type="PANTHER" id="PTHR32089">
    <property type="entry name" value="METHYL-ACCEPTING CHEMOTAXIS PROTEIN MCPB"/>
    <property type="match status" value="1"/>
</dbReference>
<dbReference type="Gene3D" id="3.30.450.20">
    <property type="entry name" value="PAS domain"/>
    <property type="match status" value="1"/>
</dbReference>
<dbReference type="PATRIC" id="fig|1128398.3.peg.2990"/>
<dbReference type="eggNOG" id="COG0840">
    <property type="taxonomic scope" value="Bacteria"/>
</dbReference>
<dbReference type="Proteomes" id="UP000006094">
    <property type="component" value="Chromosome"/>
</dbReference>
<evidence type="ECO:0000256" key="3">
    <source>
        <dbReference type="PROSITE-ProRule" id="PRU00284"/>
    </source>
</evidence>
<dbReference type="CDD" id="cd12912">
    <property type="entry name" value="PDC2_MCP_like"/>
    <property type="match status" value="1"/>
</dbReference>